<dbReference type="GO" id="GO:0032259">
    <property type="term" value="P:methylation"/>
    <property type="evidence" value="ECO:0007669"/>
    <property type="project" value="UniProtKB-KW"/>
</dbReference>
<feature type="binding site" evidence="6">
    <location>
        <position position="316"/>
    </location>
    <ligand>
        <name>Zn(2+)</name>
        <dbReference type="ChEBI" id="CHEBI:29105"/>
    </ligand>
</feature>
<feature type="binding site" evidence="6">
    <location>
        <position position="252"/>
    </location>
    <ligand>
        <name>Zn(2+)</name>
        <dbReference type="ChEBI" id="CHEBI:29105"/>
    </ligand>
</feature>
<evidence type="ECO:0000256" key="2">
    <source>
        <dbReference type="ARBA" id="ARBA00022679"/>
    </source>
</evidence>
<reference evidence="9" key="1">
    <citation type="submission" date="2010-06" db="EMBL/GenBank/DDBJ databases">
        <authorList>
            <person name="Jiang H."/>
            <person name="Abraham K."/>
            <person name="Ali S."/>
            <person name="Alsbrooks S.L."/>
            <person name="Anim B.N."/>
            <person name="Anosike U.S."/>
            <person name="Attaway T."/>
            <person name="Bandaranaike D.P."/>
            <person name="Battles P.K."/>
            <person name="Bell S.N."/>
            <person name="Bell A.V."/>
            <person name="Beltran B."/>
            <person name="Bickham C."/>
            <person name="Bustamante Y."/>
            <person name="Caleb T."/>
            <person name="Canada A."/>
            <person name="Cardenas V."/>
            <person name="Carter K."/>
            <person name="Chacko J."/>
            <person name="Chandrabose M.N."/>
            <person name="Chavez D."/>
            <person name="Chavez A."/>
            <person name="Chen L."/>
            <person name="Chu H.-S."/>
            <person name="Claassen K.J."/>
            <person name="Cockrell R."/>
            <person name="Collins M."/>
            <person name="Cooper J.A."/>
            <person name="Cree A."/>
            <person name="Curry S.M."/>
            <person name="Da Y."/>
            <person name="Dao M.D."/>
            <person name="Das B."/>
            <person name="Davila M.-L."/>
            <person name="Davy-Carroll L."/>
            <person name="Denson S."/>
            <person name="Dinh H."/>
            <person name="Ebong V.E."/>
            <person name="Edwards J.R."/>
            <person name="Egan A."/>
            <person name="El-Daye J."/>
            <person name="Escobedo L."/>
            <person name="Fernandez S."/>
            <person name="Fernando P.R."/>
            <person name="Flagg N."/>
            <person name="Forbes L.D."/>
            <person name="Fowler R.G."/>
            <person name="Fu Q."/>
            <person name="Gabisi R.A."/>
            <person name="Ganer J."/>
            <person name="Garbino Pronczuk A."/>
            <person name="Garcia R.M."/>
            <person name="Garner T."/>
            <person name="Garrett T.E."/>
            <person name="Gonzalez D.A."/>
            <person name="Hamid H."/>
            <person name="Hawkins E.S."/>
            <person name="Hirani K."/>
            <person name="Hogues M.E."/>
            <person name="Hollins B."/>
            <person name="Hsiao C.-H."/>
            <person name="Jabil R."/>
            <person name="James M.L."/>
            <person name="Jhangiani S.N."/>
            <person name="Johnson B."/>
            <person name="Johnson Q."/>
            <person name="Joshi V."/>
            <person name="Kalu J.B."/>
            <person name="Kam C."/>
            <person name="Kashfia A."/>
            <person name="Keebler J."/>
            <person name="Kisamo H."/>
            <person name="Kovar C.L."/>
            <person name="Lago L.A."/>
            <person name="Lai C.-Y."/>
            <person name="Laidlaw J."/>
            <person name="Lara F."/>
            <person name="Le T.-K."/>
            <person name="Lee S.L."/>
            <person name="Legall F.H."/>
            <person name="Lemon S.J."/>
            <person name="Lewis L.R."/>
            <person name="Li B."/>
            <person name="Liu Y."/>
            <person name="Liu Y.-S."/>
            <person name="Lopez J."/>
            <person name="Lozado R.J."/>
            <person name="Lu J."/>
            <person name="Madu R.C."/>
            <person name="Maheshwari M."/>
            <person name="Maheshwari R."/>
            <person name="Malloy K."/>
            <person name="Martinez E."/>
            <person name="Mathew T."/>
            <person name="Mercado I.C."/>
            <person name="Mercado C."/>
            <person name="Meyer B."/>
            <person name="Montgomery K."/>
            <person name="Morgan M.B."/>
            <person name="Munidasa M."/>
            <person name="Nazareth L.V."/>
            <person name="Nelson J."/>
            <person name="Ng B.M."/>
            <person name="Nguyen N.B."/>
            <person name="Nguyen P.Q."/>
            <person name="Nguyen T."/>
            <person name="Obregon M."/>
            <person name="Okwuonu G.O."/>
            <person name="Onwere C.G."/>
            <person name="Orozco G."/>
            <person name="Parra A."/>
            <person name="Patel S."/>
            <person name="Patil S."/>
            <person name="Perez A."/>
            <person name="Perez Y."/>
            <person name="Pham C."/>
            <person name="Primus E.L."/>
            <person name="Pu L.-L."/>
            <person name="Puazo M."/>
            <person name="Qin X."/>
            <person name="Quiroz J.B."/>
            <person name="Reese J."/>
            <person name="Richards S."/>
            <person name="Rives C.M."/>
            <person name="Robberts R."/>
            <person name="Ruiz S.J."/>
            <person name="Ruiz M.J."/>
            <person name="Santibanez J."/>
            <person name="Schneider B.W."/>
            <person name="Sisson I."/>
            <person name="Smith M."/>
            <person name="Sodergren E."/>
            <person name="Song X.-Z."/>
            <person name="Song B.B."/>
            <person name="Summersgill H."/>
            <person name="Thelus R."/>
            <person name="Thornton R.D."/>
            <person name="Trejos Z.Y."/>
            <person name="Usmani K."/>
            <person name="Vattathil S."/>
            <person name="Villasana D."/>
            <person name="Walker D.L."/>
            <person name="Wang S."/>
            <person name="Wang K."/>
            <person name="White C.S."/>
            <person name="Williams A.C."/>
            <person name="Williamson J."/>
            <person name="Wilson K."/>
            <person name="Woghiren I.O."/>
            <person name="Woodworth J.R."/>
            <person name="Worley K.C."/>
            <person name="Wright R.A."/>
            <person name="Wu W."/>
            <person name="Young L."/>
            <person name="Zhang L."/>
            <person name="Zhang J."/>
            <person name="Zhu Y."/>
            <person name="Muzny D.M."/>
            <person name="Weinstock G."/>
            <person name="Gibbs R.A."/>
        </authorList>
    </citation>
    <scope>NUCLEOTIDE SEQUENCE [LARGE SCALE GENOMIC DNA]</scope>
    <source>
        <strain evidence="9">LSR1</strain>
    </source>
</reference>
<keyword evidence="2 6" id="KW-0808">Transferase</keyword>
<comment type="cofactor">
    <cofactor evidence="6">
        <name>Zn(2+)</name>
        <dbReference type="ChEBI" id="CHEBI:29105"/>
    </cofactor>
</comment>
<accession>A0A8R2D448</accession>
<dbReference type="GO" id="GO:0009086">
    <property type="term" value="P:methionine biosynthetic process"/>
    <property type="evidence" value="ECO:0007669"/>
    <property type="project" value="TreeGrafter"/>
</dbReference>
<evidence type="ECO:0000256" key="1">
    <source>
        <dbReference type="ARBA" id="ARBA00022603"/>
    </source>
</evidence>
<keyword evidence="9" id="KW-1185">Reference proteome</keyword>
<dbReference type="AlphaFoldDB" id="A0A8R2D448"/>
<dbReference type="KEGG" id="api:100168557"/>
<dbReference type="PANTHER" id="PTHR46015">
    <property type="entry name" value="ZGC:172121"/>
    <property type="match status" value="1"/>
</dbReference>
<comment type="pathway">
    <text evidence="5">Amino-acid biosynthesis; L-methionine biosynthesis via de novo pathway.</text>
</comment>
<dbReference type="GO" id="GO:0033528">
    <property type="term" value="P:S-methylmethionine cycle"/>
    <property type="evidence" value="ECO:0007669"/>
    <property type="project" value="TreeGrafter"/>
</dbReference>
<reference evidence="8" key="2">
    <citation type="submission" date="2022-06" db="UniProtKB">
        <authorList>
            <consortium name="EnsemblMetazoa"/>
        </authorList>
    </citation>
    <scope>IDENTIFICATION</scope>
</reference>
<evidence type="ECO:0000256" key="5">
    <source>
        <dbReference type="ARBA" id="ARBA00034478"/>
    </source>
</evidence>
<name>A0A8R2D448_ACYPI</name>
<dbReference type="SUPFAM" id="SSF82282">
    <property type="entry name" value="Homocysteine S-methyltransferase"/>
    <property type="match status" value="1"/>
</dbReference>
<dbReference type="InterPro" id="IPR051486">
    <property type="entry name" value="Hcy_S-methyltransferase"/>
</dbReference>
<keyword evidence="3 6" id="KW-0479">Metal-binding</keyword>
<evidence type="ECO:0000313" key="9">
    <source>
        <dbReference type="Proteomes" id="UP000007819"/>
    </source>
</evidence>
<dbReference type="Gene3D" id="3.20.20.330">
    <property type="entry name" value="Homocysteine-binding-like domain"/>
    <property type="match status" value="1"/>
</dbReference>
<dbReference type="NCBIfam" id="NF007020">
    <property type="entry name" value="PRK09485.1"/>
    <property type="match status" value="1"/>
</dbReference>
<dbReference type="Pfam" id="PF02574">
    <property type="entry name" value="S-methyl_trans"/>
    <property type="match status" value="1"/>
</dbReference>
<dbReference type="OrthoDB" id="261426at2759"/>
<evidence type="ECO:0000256" key="3">
    <source>
        <dbReference type="ARBA" id="ARBA00022723"/>
    </source>
</evidence>
<dbReference type="EnsemblMetazoa" id="XM_016804343.2">
    <property type="protein sequence ID" value="XP_016659832.1"/>
    <property type="gene ID" value="LOC100168557"/>
</dbReference>
<organism evidence="8 9">
    <name type="scientific">Acyrthosiphon pisum</name>
    <name type="common">Pea aphid</name>
    <dbReference type="NCBI Taxonomy" id="7029"/>
    <lineage>
        <taxon>Eukaryota</taxon>
        <taxon>Metazoa</taxon>
        <taxon>Ecdysozoa</taxon>
        <taxon>Arthropoda</taxon>
        <taxon>Hexapoda</taxon>
        <taxon>Insecta</taxon>
        <taxon>Pterygota</taxon>
        <taxon>Neoptera</taxon>
        <taxon>Paraneoptera</taxon>
        <taxon>Hemiptera</taxon>
        <taxon>Sternorrhyncha</taxon>
        <taxon>Aphidomorpha</taxon>
        <taxon>Aphidoidea</taxon>
        <taxon>Aphididae</taxon>
        <taxon>Macrosiphini</taxon>
        <taxon>Acyrthosiphon</taxon>
    </lineage>
</organism>
<dbReference type="GO" id="GO:0008898">
    <property type="term" value="F:S-adenosylmethionine-homocysteine S-methyltransferase activity"/>
    <property type="evidence" value="ECO:0007669"/>
    <property type="project" value="TreeGrafter"/>
</dbReference>
<evidence type="ECO:0000256" key="4">
    <source>
        <dbReference type="ARBA" id="ARBA00022833"/>
    </source>
</evidence>
<dbReference type="GeneID" id="100168557"/>
<keyword evidence="1 6" id="KW-0489">Methyltransferase</keyword>
<dbReference type="PANTHER" id="PTHR46015:SF1">
    <property type="entry name" value="HOMOCYSTEINE S-METHYLTRANSFERASE-LIKE ISOFORM 1"/>
    <property type="match status" value="1"/>
</dbReference>
<dbReference type="Proteomes" id="UP000007819">
    <property type="component" value="Chromosome X"/>
</dbReference>
<dbReference type="PROSITE" id="PS50970">
    <property type="entry name" value="HCY"/>
    <property type="match status" value="1"/>
</dbReference>
<dbReference type="RefSeq" id="XP_016659832.1">
    <property type="nucleotide sequence ID" value="XM_016804343.1"/>
</dbReference>
<keyword evidence="4 6" id="KW-0862">Zinc</keyword>
<evidence type="ECO:0000256" key="6">
    <source>
        <dbReference type="PROSITE-ProRule" id="PRU00333"/>
    </source>
</evidence>
<dbReference type="GO" id="GO:0046872">
    <property type="term" value="F:metal ion binding"/>
    <property type="evidence" value="ECO:0007669"/>
    <property type="project" value="UniProtKB-KW"/>
</dbReference>
<feature type="binding site" evidence="6">
    <location>
        <position position="317"/>
    </location>
    <ligand>
        <name>Zn(2+)</name>
        <dbReference type="ChEBI" id="CHEBI:29105"/>
    </ligand>
</feature>
<feature type="domain" description="Hcy-binding" evidence="7">
    <location>
        <begin position="23"/>
        <end position="331"/>
    </location>
</feature>
<dbReference type="InterPro" id="IPR003726">
    <property type="entry name" value="HCY_dom"/>
</dbReference>
<dbReference type="InterPro" id="IPR036589">
    <property type="entry name" value="HCY_dom_sf"/>
</dbReference>
<evidence type="ECO:0000313" key="8">
    <source>
        <dbReference type="EnsemblMetazoa" id="XP_016659832.1"/>
    </source>
</evidence>
<sequence length="336" mass="37703">MYSSSGTHVIENIFVLTFSCFVDMQDSTVLNMKMYLLDGSFISGILPYVEYDSVMKHPLWGSNLIFNNEEAVVKAHRDYIRAGAEFLTTNTYQASIEGFQKYLNLNYDQSFQLIKKSVTICRRAIMEESSGRTIRIMGSVGPYGASLCDGSEYNGNYIGKIDSKDLYDWHKPRIQALVEAGVDVVLFETIPSIIEANILLNILAEYPNQKACLSFSCKDSEHLSHGETFASAVEKFWTNDSRKQLIAIGMNCMDPQLITPLLTSVKTENVNFITYPNGGGVWDAVKKCWDNTQMYQVSIDDLNLWSEKGLKIIGGCCNTGVTEISRIRNLIDNLSS</sequence>
<evidence type="ECO:0000259" key="7">
    <source>
        <dbReference type="PROSITE" id="PS50970"/>
    </source>
</evidence>
<protein>
    <recommendedName>
        <fullName evidence="7">Hcy-binding domain-containing protein</fullName>
    </recommendedName>
</protein>
<proteinExistence type="predicted"/>